<feature type="domain" description="Ketoreductase" evidence="2">
    <location>
        <begin position="4"/>
        <end position="191"/>
    </location>
</feature>
<evidence type="ECO:0000256" key="1">
    <source>
        <dbReference type="ARBA" id="ARBA00023002"/>
    </source>
</evidence>
<dbReference type="Proteomes" id="UP001596207">
    <property type="component" value="Unassembled WGS sequence"/>
</dbReference>
<gene>
    <name evidence="3" type="ORF">ACFPZ4_12295</name>
</gene>
<sequence>MTGRTIVVTGGSDGIGAEAARQIARARPEHRLVVVGRSAQKTAAVAREVAAAAHFAADYTRLDDVRRLAADIRGSVDRIDALANNAGGIFGERTATVDGNEKTFQVNLLAPFLLTHLLLEPLRAGDGIVVNTSSASARFVGKVDVNDLNHEKTYAPMRAYGDAKLANILFARGLHARYRSAGINAVAFDPGNVRTGFGAENDGLLTRLLYRTPLSRLALIPPERGGANLAHFLTGTPGVDWEPGLFYSQRKPARPWQNNRQVNDEALIDRFWHRAAQLAGVEP</sequence>
<dbReference type="EMBL" id="JBHSQQ010000056">
    <property type="protein sequence ID" value="MFC5942250.1"/>
    <property type="molecule type" value="Genomic_DNA"/>
</dbReference>
<dbReference type="SUPFAM" id="SSF51735">
    <property type="entry name" value="NAD(P)-binding Rossmann-fold domains"/>
    <property type="match status" value="1"/>
</dbReference>
<dbReference type="Pfam" id="PF00106">
    <property type="entry name" value="adh_short"/>
    <property type="match status" value="1"/>
</dbReference>
<dbReference type="RefSeq" id="WP_353898424.1">
    <property type="nucleotide sequence ID" value="NZ_CP158970.1"/>
</dbReference>
<dbReference type="InterPro" id="IPR057326">
    <property type="entry name" value="KR_dom"/>
</dbReference>
<organism evidence="3 4">
    <name type="scientific">Micromonospora harpali</name>
    <dbReference type="NCBI Taxonomy" id="1490225"/>
    <lineage>
        <taxon>Bacteria</taxon>
        <taxon>Bacillati</taxon>
        <taxon>Actinomycetota</taxon>
        <taxon>Actinomycetes</taxon>
        <taxon>Micromonosporales</taxon>
        <taxon>Micromonosporaceae</taxon>
        <taxon>Micromonospora</taxon>
    </lineage>
</organism>
<protein>
    <submittedName>
        <fullName evidence="3">SDR family NAD(P)-dependent oxidoreductase</fullName>
    </submittedName>
</protein>
<dbReference type="Gene3D" id="3.40.50.720">
    <property type="entry name" value="NAD(P)-binding Rossmann-like Domain"/>
    <property type="match status" value="1"/>
</dbReference>
<dbReference type="InterPro" id="IPR036291">
    <property type="entry name" value="NAD(P)-bd_dom_sf"/>
</dbReference>
<name>A0ABW1HM12_9ACTN</name>
<dbReference type="InterPro" id="IPR002347">
    <property type="entry name" value="SDR_fam"/>
</dbReference>
<evidence type="ECO:0000313" key="3">
    <source>
        <dbReference type="EMBL" id="MFC5942250.1"/>
    </source>
</evidence>
<dbReference type="SMART" id="SM00822">
    <property type="entry name" value="PKS_KR"/>
    <property type="match status" value="1"/>
</dbReference>
<evidence type="ECO:0000313" key="4">
    <source>
        <dbReference type="Proteomes" id="UP001596207"/>
    </source>
</evidence>
<dbReference type="PANTHER" id="PTHR43157:SF31">
    <property type="entry name" value="PHOSPHATIDYLINOSITOL-GLYCAN BIOSYNTHESIS CLASS F PROTEIN"/>
    <property type="match status" value="1"/>
</dbReference>
<reference evidence="4" key="1">
    <citation type="journal article" date="2019" name="Int. J. Syst. Evol. Microbiol.">
        <title>The Global Catalogue of Microorganisms (GCM) 10K type strain sequencing project: providing services to taxonomists for standard genome sequencing and annotation.</title>
        <authorList>
            <consortium name="The Broad Institute Genomics Platform"/>
            <consortium name="The Broad Institute Genome Sequencing Center for Infectious Disease"/>
            <person name="Wu L."/>
            <person name="Ma J."/>
        </authorList>
    </citation>
    <scope>NUCLEOTIDE SEQUENCE [LARGE SCALE GENOMIC DNA]</scope>
    <source>
        <strain evidence="4">CGMCC 4.7173</strain>
    </source>
</reference>
<evidence type="ECO:0000259" key="2">
    <source>
        <dbReference type="SMART" id="SM00822"/>
    </source>
</evidence>
<dbReference type="PRINTS" id="PR00081">
    <property type="entry name" value="GDHRDH"/>
</dbReference>
<proteinExistence type="predicted"/>
<keyword evidence="1" id="KW-0560">Oxidoreductase</keyword>
<keyword evidence="4" id="KW-1185">Reference proteome</keyword>
<dbReference type="PANTHER" id="PTHR43157">
    <property type="entry name" value="PHOSPHATIDYLINOSITOL-GLYCAN BIOSYNTHESIS CLASS F PROTEIN-RELATED"/>
    <property type="match status" value="1"/>
</dbReference>
<comment type="caution">
    <text evidence="3">The sequence shown here is derived from an EMBL/GenBank/DDBJ whole genome shotgun (WGS) entry which is preliminary data.</text>
</comment>
<accession>A0ABW1HM12</accession>